<dbReference type="InterPro" id="IPR029058">
    <property type="entry name" value="AB_hydrolase_fold"/>
</dbReference>
<dbReference type="SUPFAM" id="SSF52540">
    <property type="entry name" value="P-loop containing nucleoside triphosphate hydrolases"/>
    <property type="match status" value="1"/>
</dbReference>
<evidence type="ECO:0000256" key="7">
    <source>
        <dbReference type="ARBA" id="ARBA00023136"/>
    </source>
</evidence>
<dbReference type="HOGENOM" id="CLU_000288_125_13_1"/>
<dbReference type="Pfam" id="PF05057">
    <property type="entry name" value="DUF676"/>
    <property type="match status" value="1"/>
</dbReference>
<dbReference type="GO" id="GO:0016020">
    <property type="term" value="C:membrane"/>
    <property type="evidence" value="ECO:0007669"/>
    <property type="project" value="UniProtKB-SubCell"/>
</dbReference>
<feature type="domain" description="DUF676" evidence="8">
    <location>
        <begin position="7"/>
        <end position="133"/>
    </location>
</feature>
<protein>
    <submittedName>
        <fullName evidence="9">Tetratricopeptide and DUF676 domain protein</fullName>
    </submittedName>
</protein>
<keyword evidence="7" id="KW-0472">Membrane</keyword>
<evidence type="ECO:0000313" key="9">
    <source>
        <dbReference type="EMBL" id="EXU94777.1"/>
    </source>
</evidence>
<evidence type="ECO:0000256" key="5">
    <source>
        <dbReference type="ARBA" id="ARBA00022824"/>
    </source>
</evidence>
<evidence type="ECO:0000256" key="6">
    <source>
        <dbReference type="ARBA" id="ARBA00023128"/>
    </source>
</evidence>
<dbReference type="GO" id="GO:0005783">
    <property type="term" value="C:endoplasmic reticulum"/>
    <property type="evidence" value="ECO:0007669"/>
    <property type="project" value="UniProtKB-SubCell"/>
</dbReference>
<name>A0A014P0P5_9HYPO</name>
<dbReference type="Pfam" id="PF13374">
    <property type="entry name" value="TPR_10"/>
    <property type="match status" value="2"/>
</dbReference>
<dbReference type="EMBL" id="JELW01000154">
    <property type="protein sequence ID" value="EXU94777.1"/>
    <property type="molecule type" value="Genomic_DNA"/>
</dbReference>
<dbReference type="Proteomes" id="UP000030151">
    <property type="component" value="Unassembled WGS sequence"/>
</dbReference>
<comment type="similarity">
    <text evidence="4">Belongs to the putative lipase ROG1 family.</text>
</comment>
<dbReference type="AlphaFoldDB" id="A0A014P0P5"/>
<dbReference type="GO" id="GO:0005739">
    <property type="term" value="C:mitochondrion"/>
    <property type="evidence" value="ECO:0007669"/>
    <property type="project" value="UniProtKB-SubCell"/>
</dbReference>
<dbReference type="OrthoDB" id="4956826at2759"/>
<dbReference type="SUPFAM" id="SSF53474">
    <property type="entry name" value="alpha/beta-Hydrolases"/>
    <property type="match status" value="1"/>
</dbReference>
<evidence type="ECO:0000313" key="10">
    <source>
        <dbReference type="Proteomes" id="UP000030151"/>
    </source>
</evidence>
<reference evidence="9 10" key="1">
    <citation type="submission" date="2014-02" db="EMBL/GenBank/DDBJ databases">
        <title>The genome sequence of the entomopathogenic fungus Metarhizium robertsii ARSEF 2575.</title>
        <authorList>
            <person name="Giuliano Garisto Donzelli B."/>
            <person name="Roe B.A."/>
            <person name="Macmil S.L."/>
            <person name="Krasnoff S.B."/>
            <person name="Gibson D.M."/>
        </authorList>
    </citation>
    <scope>NUCLEOTIDE SEQUENCE [LARGE SCALE GENOMIC DNA]</scope>
    <source>
        <strain evidence="9 10">ARSEF 2575</strain>
    </source>
</reference>
<evidence type="ECO:0000256" key="3">
    <source>
        <dbReference type="ARBA" id="ARBA00004370"/>
    </source>
</evidence>
<organism evidence="9 10">
    <name type="scientific">Metarhizium robertsii</name>
    <dbReference type="NCBI Taxonomy" id="568076"/>
    <lineage>
        <taxon>Eukaryota</taxon>
        <taxon>Fungi</taxon>
        <taxon>Dikarya</taxon>
        <taxon>Ascomycota</taxon>
        <taxon>Pezizomycotina</taxon>
        <taxon>Sordariomycetes</taxon>
        <taxon>Hypocreomycetidae</taxon>
        <taxon>Hypocreales</taxon>
        <taxon>Clavicipitaceae</taxon>
        <taxon>Metarhizium</taxon>
    </lineage>
</organism>
<comment type="caution">
    <text evidence="9">The sequence shown here is derived from an EMBL/GenBank/DDBJ whole genome shotgun (WGS) entry which is preliminary data.</text>
</comment>
<dbReference type="InterPro" id="IPR011990">
    <property type="entry name" value="TPR-like_helical_dom_sf"/>
</dbReference>
<dbReference type="PANTHER" id="PTHR48182:SF2">
    <property type="entry name" value="PROTEIN SERAC1"/>
    <property type="match status" value="1"/>
</dbReference>
<dbReference type="SUPFAM" id="SSF48452">
    <property type="entry name" value="TPR-like"/>
    <property type="match status" value="1"/>
</dbReference>
<dbReference type="Gene3D" id="1.25.40.10">
    <property type="entry name" value="Tetratricopeptide repeat domain"/>
    <property type="match status" value="1"/>
</dbReference>
<dbReference type="InterPro" id="IPR007751">
    <property type="entry name" value="DUF676_lipase-like"/>
</dbReference>
<dbReference type="eggNOG" id="KOG1840">
    <property type="taxonomic scope" value="Eukaryota"/>
</dbReference>
<keyword evidence="5" id="KW-0256">Endoplasmic reticulum</keyword>
<dbReference type="InterPro" id="IPR027417">
    <property type="entry name" value="P-loop_NTPase"/>
</dbReference>
<dbReference type="InterPro" id="IPR052374">
    <property type="entry name" value="SERAC1"/>
</dbReference>
<dbReference type="PANTHER" id="PTHR48182">
    <property type="entry name" value="PROTEIN SERAC1"/>
    <property type="match status" value="1"/>
</dbReference>
<dbReference type="eggNOG" id="KOG2029">
    <property type="taxonomic scope" value="Eukaryota"/>
</dbReference>
<proteinExistence type="inferred from homology"/>
<comment type="subcellular location">
    <subcellularLocation>
        <location evidence="2">Endoplasmic reticulum</location>
    </subcellularLocation>
    <subcellularLocation>
        <location evidence="3">Membrane</location>
    </subcellularLocation>
    <subcellularLocation>
        <location evidence="1">Mitochondrion</location>
    </subcellularLocation>
</comment>
<keyword evidence="6" id="KW-0496">Mitochondrion</keyword>
<sequence>MLTPSSVVAVHGLNGDPKNTWTNDKTHAFWLKDFLPRDVPNARVMTFGYNADAAFSNSTSDIIDHAKSLLSSLVDEREEKDEMLRPIVFVGHSLGGIVIKQALFQARIEQRYSSISKSTIGIIFLGTPHRGSEKAAYGKLLATLAATVMNRPPPRLLNALQTNSSELMRLTTDFRFQLPRYEVFSFYETKPVGKLSTLVVEKHSALLEIDGEEQIPVNLNHLDMCKFTDRDDEVYKKLFKRIRRLIKEENTSLPDSSRRDNVLDDLHDSCLPPTTANGSTMQKRFILYGLGGSGKTQTCLKFAQEYRERFWGIFWIDASSRDTAHQGLLEVARILGLGEDTGAVKQWLSNSLQPWLLILDNADDPSMDVSEFFPAGNRGTILVTTRNPECKIHATVGSCEYGGMDVEEAITLLLRAAGVEDTDDRASREAAAPVAKILGWLALAIVQACAYVRKGLCRIDEYCDIYSRHREKLLSYRSVQGQSEYQHTVYTTWEISIEAIKKQPEKCSSHAIELIGIFSFLHYEGIREDIFELAHKNIHNGIVESNNITDLHCTGSPKDQPQWDPMVFREAASLLASFSLIKIEEMGRRISMHPLVHVWARDCLSDSMQRQYWTAASSIVAAAITDGYQVSDYQFRRSLVPHIDSCVSLCKDRPFISAFSGPGRIYMGIRFAKVFEENGRLLSAFELREKIFEASQRTLGHEHPDTLTAMANLAIIYKDLGRRKEAMELEEKVFEARQRTLGHEHPDTLDAMTNLAISYGGLGRRQEAMELEEKVFEARQRTLGHEHPDTRDALTNLAILKGRSGKLGNQFAARMVCCGLSWRSRSVPYPSAILGMATAKMVNPWFYRVRILSRPRQSCCRSPSSSNQAMEMVQKWRQGKPLRRSRRQPRQLVFREKTLRDSHRTTRVGINLGLVGTTHHVAKHGTSSDCTTRGQ</sequence>
<evidence type="ECO:0000256" key="4">
    <source>
        <dbReference type="ARBA" id="ARBA00007920"/>
    </source>
</evidence>
<dbReference type="Gene3D" id="3.40.50.300">
    <property type="entry name" value="P-loop containing nucleotide triphosphate hydrolases"/>
    <property type="match status" value="1"/>
</dbReference>
<dbReference type="Gene3D" id="3.40.50.1820">
    <property type="entry name" value="alpha/beta hydrolase"/>
    <property type="match status" value="1"/>
</dbReference>
<evidence type="ECO:0000256" key="2">
    <source>
        <dbReference type="ARBA" id="ARBA00004240"/>
    </source>
</evidence>
<evidence type="ECO:0000259" key="8">
    <source>
        <dbReference type="Pfam" id="PF05057"/>
    </source>
</evidence>
<evidence type="ECO:0000256" key="1">
    <source>
        <dbReference type="ARBA" id="ARBA00004173"/>
    </source>
</evidence>
<accession>A0A014P0P5</accession>
<gene>
    <name evidence="9" type="ORF">X797_012142</name>
</gene>